<dbReference type="AlphaFoldDB" id="A0A853EJC2"/>
<dbReference type="EMBL" id="JACBXV010000012">
    <property type="protein sequence ID" value="NYS68312.1"/>
    <property type="molecule type" value="Genomic_DNA"/>
</dbReference>
<protein>
    <submittedName>
        <fullName evidence="1">Phage portal protein</fullName>
    </submittedName>
</protein>
<evidence type="ECO:0000313" key="1">
    <source>
        <dbReference type="EMBL" id="NYS68312.1"/>
    </source>
</evidence>
<comment type="caution">
    <text evidence="1">The sequence shown here is derived from an EMBL/GenBank/DDBJ whole genome shotgun (WGS) entry which is preliminary data.</text>
</comment>
<dbReference type="RefSeq" id="WP_179899653.1">
    <property type="nucleotide sequence ID" value="NZ_JACBXV010000012.1"/>
</dbReference>
<proteinExistence type="predicted"/>
<evidence type="ECO:0000313" key="2">
    <source>
        <dbReference type="Proteomes" id="UP000572528"/>
    </source>
</evidence>
<dbReference type="Pfam" id="PF05133">
    <property type="entry name" value="SPP1_portal"/>
    <property type="match status" value="1"/>
</dbReference>
<name>A0A853EJC2_9ACTO</name>
<reference evidence="1 2" key="1">
    <citation type="submission" date="2020-07" db="EMBL/GenBank/DDBJ databases">
        <title>MOT database genomes.</title>
        <authorList>
            <person name="Joseph S."/>
            <person name="Aduse-Opoku J."/>
            <person name="Hashim A."/>
            <person name="Wade W."/>
            <person name="Curtis M."/>
        </authorList>
    </citation>
    <scope>NUCLEOTIDE SEQUENCE [LARGE SCALE GENOMIC DNA]</scope>
    <source>
        <strain evidence="1 2">WMus004</strain>
    </source>
</reference>
<organism evidence="1 2">
    <name type="scientific">Actinomyces bowdenii</name>
    <dbReference type="NCBI Taxonomy" id="131109"/>
    <lineage>
        <taxon>Bacteria</taxon>
        <taxon>Bacillati</taxon>
        <taxon>Actinomycetota</taxon>
        <taxon>Actinomycetes</taxon>
        <taxon>Actinomycetales</taxon>
        <taxon>Actinomycetaceae</taxon>
        <taxon>Actinomyces</taxon>
    </lineage>
</organism>
<gene>
    <name evidence="1" type="ORF">HZZ05_02010</name>
</gene>
<accession>A0A853EJC2</accession>
<dbReference type="Proteomes" id="UP000572528">
    <property type="component" value="Unassembled WGS sequence"/>
</dbReference>
<dbReference type="InterPro" id="IPR021145">
    <property type="entry name" value="Portal_protein_SPP1_Gp6-like"/>
</dbReference>
<sequence>MTLTMVTNPARRSREVAAALGEELGAFNEVLRVMGARRRRNMLRRRYFDGEERIRNIGIAIPPDLEDLMPVVGWPAKAVNVLATRLNLEGFAVPGAGTSSQEVREVFDLNHMEVGARQAHVAALRDGCAFLAVTVGDVEDGEPPAVISTYTATDASGTWNARKHALDNALTIDVRNDLGGVLQMSWWTPTRQVRMARASMTGDWQVEDLPHGFGRTPVVALAYGTVPGRPFGASRITRPVMRLTDHAVRTLLRSEIAAEFFSAPQRYLLGADMEAFEDEDGELRPGWESIIGHLLVASRPVDDNGNTSEVNPVAGQFAQASMEPHAAELRSVATMFAGEASIPVNYLGIIQDNPASADAIRAAESDLISVSESAQGDFTGAWADVAVLAAMASRAAQGRPHDVEDLAGVRPVWRDASTPTKTAQAQSVMTLVTAGVLPPTSEVTYELLGFDRMTRQRLLAEAAEQRASALVRALADNASRVSDTARDIVERRGAASDAGEG</sequence>